<protein>
    <submittedName>
        <fullName evidence="4">Alpha/beta hydrolase family protein</fullName>
        <ecNumber evidence="4">3.4.-.-</ecNumber>
    </submittedName>
</protein>
<keyword evidence="5" id="KW-1185">Reference proteome</keyword>
<keyword evidence="2" id="KW-0732">Signal</keyword>
<feature type="chain" id="PRO_5047265983" evidence="2">
    <location>
        <begin position="20"/>
        <end position="651"/>
    </location>
</feature>
<proteinExistence type="predicted"/>
<evidence type="ECO:0000256" key="1">
    <source>
        <dbReference type="ARBA" id="ARBA00022801"/>
    </source>
</evidence>
<sequence>MRLATVLCFFFSLTVTAVAAATVPLEDLIRHPEVHQVKISPTGTHLAVQRKFEGERVLVIMSLSPLKITGRLRFRGQEEVGNFYWASDDRVVAEVITKKAALEAPVNYGSLYAINADGTRGKNIFGYAAGERQTGSRIKKAEDTYAHATIIDPLADDKNEILISTYPWARDWETHGDVYRLNIYTGVRRSVIGLPQVGGRAYTDGRGNLLFANGTNRENEYELYTKAENGWEQVTHPVLRHGAPVGYDHERELAYLVADIPGQTETLIAWDREKQEVKKIVQDEIADISDVILQPSNQRPIGVYLNPDYPTVQFFDEGNGFAPLYRGLKKAFQGYHINFTSFTRDGKTGVLQVSGDRLPGDFFLVDMASKKVDFLLSSAEWLDPDNLNPMRAEHFESSDGLRISTYLTFPANTEDSGKLPMVVMPHGGPHARDFWGYTRDAQILSQNGYLVLQVNFRGSTGFGDHFLDAGKNQWGGNIQRDIAEAVKWAVAEGHADPERVCIYGASFGGYSALMNPIRYPDLYQCAAGYVGVYDLELLYKEGDVRRRDRGIAYLSDTVGQDQEHMRANSPLYHTDKLNLPLFIIHGEEDERAPVAHAEALLEKLEENGKPAQSLIVKHEGHGFYNEDNRKLLYTQLLGFLDTHIGVGAAEK</sequence>
<gene>
    <name evidence="4" type="ORF">ACFQ2X_06330</name>
</gene>
<dbReference type="PANTHER" id="PTHR42776:SF27">
    <property type="entry name" value="DIPEPTIDYL PEPTIDASE FAMILY MEMBER 6"/>
    <property type="match status" value="1"/>
</dbReference>
<dbReference type="InterPro" id="IPR001375">
    <property type="entry name" value="Peptidase_S9_cat"/>
</dbReference>
<dbReference type="RefSeq" id="WP_230438315.1">
    <property type="nucleotide sequence ID" value="NZ_CP087715.1"/>
</dbReference>
<name>A0ABW3U5S9_9GAMM</name>
<dbReference type="SUPFAM" id="SSF82171">
    <property type="entry name" value="DPP6 N-terminal domain-like"/>
    <property type="match status" value="1"/>
</dbReference>
<dbReference type="GO" id="GO:0016787">
    <property type="term" value="F:hydrolase activity"/>
    <property type="evidence" value="ECO:0007669"/>
    <property type="project" value="UniProtKB-KW"/>
</dbReference>
<dbReference type="Proteomes" id="UP001597264">
    <property type="component" value="Unassembled WGS sequence"/>
</dbReference>
<evidence type="ECO:0000256" key="2">
    <source>
        <dbReference type="SAM" id="SignalP"/>
    </source>
</evidence>
<accession>A0ABW3U5S9</accession>
<evidence type="ECO:0000259" key="3">
    <source>
        <dbReference type="Pfam" id="PF00326"/>
    </source>
</evidence>
<dbReference type="EMBL" id="JBHTLR010000007">
    <property type="protein sequence ID" value="MFD1216207.1"/>
    <property type="molecule type" value="Genomic_DNA"/>
</dbReference>
<dbReference type="EC" id="3.4.-.-" evidence="4"/>
<reference evidence="5" key="1">
    <citation type="journal article" date="2019" name="Int. J. Syst. Evol. Microbiol.">
        <title>The Global Catalogue of Microorganisms (GCM) 10K type strain sequencing project: providing services to taxonomists for standard genome sequencing and annotation.</title>
        <authorList>
            <consortium name="The Broad Institute Genomics Platform"/>
            <consortium name="The Broad Institute Genome Sequencing Center for Infectious Disease"/>
            <person name="Wu L."/>
            <person name="Ma J."/>
        </authorList>
    </citation>
    <scope>NUCLEOTIDE SEQUENCE [LARGE SCALE GENOMIC DNA]</scope>
    <source>
        <strain evidence="5">CCUG 54356</strain>
    </source>
</reference>
<keyword evidence="1 4" id="KW-0378">Hydrolase</keyword>
<feature type="domain" description="Peptidase S9 prolyl oligopeptidase catalytic" evidence="3">
    <location>
        <begin position="437"/>
        <end position="645"/>
    </location>
</feature>
<dbReference type="InterPro" id="IPR029058">
    <property type="entry name" value="AB_hydrolase_fold"/>
</dbReference>
<dbReference type="SUPFAM" id="SSF53474">
    <property type="entry name" value="alpha/beta-Hydrolases"/>
    <property type="match status" value="1"/>
</dbReference>
<dbReference type="Pfam" id="PF00326">
    <property type="entry name" value="Peptidase_S9"/>
    <property type="match status" value="1"/>
</dbReference>
<evidence type="ECO:0000313" key="5">
    <source>
        <dbReference type="Proteomes" id="UP001597264"/>
    </source>
</evidence>
<feature type="signal peptide" evidence="2">
    <location>
        <begin position="1"/>
        <end position="19"/>
    </location>
</feature>
<evidence type="ECO:0000313" key="4">
    <source>
        <dbReference type="EMBL" id="MFD1216207.1"/>
    </source>
</evidence>
<comment type="caution">
    <text evidence="4">The sequence shown here is derived from an EMBL/GenBank/DDBJ whole genome shotgun (WGS) entry which is preliminary data.</text>
</comment>
<organism evidence="4 5">
    <name type="scientific">Microbulbifer celer</name>
    <dbReference type="NCBI Taxonomy" id="435905"/>
    <lineage>
        <taxon>Bacteria</taxon>
        <taxon>Pseudomonadati</taxon>
        <taxon>Pseudomonadota</taxon>
        <taxon>Gammaproteobacteria</taxon>
        <taxon>Cellvibrionales</taxon>
        <taxon>Microbulbiferaceae</taxon>
        <taxon>Microbulbifer</taxon>
    </lineage>
</organism>
<dbReference type="PANTHER" id="PTHR42776">
    <property type="entry name" value="SERINE PEPTIDASE S9 FAMILY MEMBER"/>
    <property type="match status" value="1"/>
</dbReference>
<dbReference type="Gene3D" id="3.40.50.1820">
    <property type="entry name" value="alpha/beta hydrolase"/>
    <property type="match status" value="1"/>
</dbReference>